<dbReference type="InterPro" id="IPR041698">
    <property type="entry name" value="Methyltransf_25"/>
</dbReference>
<dbReference type="SUPFAM" id="SSF53335">
    <property type="entry name" value="S-adenosyl-L-methionine-dependent methyltransferases"/>
    <property type="match status" value="1"/>
</dbReference>
<accession>A0ABV8Z4B8</accession>
<dbReference type="GO" id="GO:0008168">
    <property type="term" value="F:methyltransferase activity"/>
    <property type="evidence" value="ECO:0007669"/>
    <property type="project" value="UniProtKB-KW"/>
</dbReference>
<evidence type="ECO:0000313" key="3">
    <source>
        <dbReference type="Proteomes" id="UP001596012"/>
    </source>
</evidence>
<protein>
    <submittedName>
        <fullName evidence="2">Class I SAM-dependent methyltransferase</fullName>
        <ecNumber evidence="2">2.1.1.-</ecNumber>
    </submittedName>
</protein>
<proteinExistence type="predicted"/>
<sequence length="265" mass="28425">MTSAENDAFANIMRLLAGLTDPLLSSLASLPAGAHVVQLGCGTGELSLALARRRPDLRISAIDIDSAALDEGRAHAVQDDLTVDFREMSMAALDFADDSVDAILSRMGLFLPGTAPFDVSARETARVLRADGILSIAFWANLADSPYTAIGISVLRKILPEGALSDMESSFAEAARPALLGSPLADAGFRDIVASGFDWETEYPSFESWWAFDAEFGPLKALFDSLDENQTIAARKLMADSMSACLTESGSYRLPARARMITARR</sequence>
<dbReference type="EC" id="2.1.1.-" evidence="2"/>
<evidence type="ECO:0000313" key="2">
    <source>
        <dbReference type="EMBL" id="MFC4472303.1"/>
    </source>
</evidence>
<feature type="domain" description="Methyltransferase" evidence="1">
    <location>
        <begin position="36"/>
        <end position="132"/>
    </location>
</feature>
<dbReference type="Pfam" id="PF13649">
    <property type="entry name" value="Methyltransf_25"/>
    <property type="match status" value="1"/>
</dbReference>
<reference evidence="3" key="1">
    <citation type="journal article" date="2019" name="Int. J. Syst. Evol. Microbiol.">
        <title>The Global Catalogue of Microorganisms (GCM) 10K type strain sequencing project: providing services to taxonomists for standard genome sequencing and annotation.</title>
        <authorList>
            <consortium name="The Broad Institute Genomics Platform"/>
            <consortium name="The Broad Institute Genome Sequencing Center for Infectious Disease"/>
            <person name="Wu L."/>
            <person name="Ma J."/>
        </authorList>
    </citation>
    <scope>NUCLEOTIDE SEQUENCE [LARGE SCALE GENOMIC DNA]</scope>
    <source>
        <strain evidence="3">DT43</strain>
    </source>
</reference>
<dbReference type="Gene3D" id="3.40.50.150">
    <property type="entry name" value="Vaccinia Virus protein VP39"/>
    <property type="match status" value="1"/>
</dbReference>
<name>A0ABV8Z4B8_9ACTN</name>
<dbReference type="GO" id="GO:0032259">
    <property type="term" value="P:methylation"/>
    <property type="evidence" value="ECO:0007669"/>
    <property type="project" value="UniProtKB-KW"/>
</dbReference>
<dbReference type="CDD" id="cd02440">
    <property type="entry name" value="AdoMet_MTases"/>
    <property type="match status" value="1"/>
</dbReference>
<keyword evidence="2" id="KW-0808">Transferase</keyword>
<keyword evidence="3" id="KW-1185">Reference proteome</keyword>
<evidence type="ECO:0000259" key="1">
    <source>
        <dbReference type="Pfam" id="PF13649"/>
    </source>
</evidence>
<keyword evidence="2" id="KW-0489">Methyltransferase</keyword>
<organism evidence="2 3">
    <name type="scientific">Streptomyces xiangluensis</name>
    <dbReference type="NCBI Taxonomy" id="2665720"/>
    <lineage>
        <taxon>Bacteria</taxon>
        <taxon>Bacillati</taxon>
        <taxon>Actinomycetota</taxon>
        <taxon>Actinomycetes</taxon>
        <taxon>Kitasatosporales</taxon>
        <taxon>Streptomycetaceae</taxon>
        <taxon>Streptomyces</taxon>
    </lineage>
</organism>
<dbReference type="Proteomes" id="UP001596012">
    <property type="component" value="Unassembled WGS sequence"/>
</dbReference>
<dbReference type="RefSeq" id="WP_386355866.1">
    <property type="nucleotide sequence ID" value="NZ_JBHSFG010000116.1"/>
</dbReference>
<gene>
    <name evidence="2" type="ORF">ACFPH6_48870</name>
</gene>
<dbReference type="InterPro" id="IPR029063">
    <property type="entry name" value="SAM-dependent_MTases_sf"/>
</dbReference>
<dbReference type="EMBL" id="JBHSFG010000116">
    <property type="protein sequence ID" value="MFC4472303.1"/>
    <property type="molecule type" value="Genomic_DNA"/>
</dbReference>
<comment type="caution">
    <text evidence="2">The sequence shown here is derived from an EMBL/GenBank/DDBJ whole genome shotgun (WGS) entry which is preliminary data.</text>
</comment>